<dbReference type="PANTHER" id="PTHR24567:SF26">
    <property type="entry name" value="REGULATORY PROTEIN YEIL"/>
    <property type="match status" value="1"/>
</dbReference>
<evidence type="ECO:0000313" key="2">
    <source>
        <dbReference type="EMBL" id="NJB67118.1"/>
    </source>
</evidence>
<reference evidence="2 3" key="1">
    <citation type="submission" date="2020-03" db="EMBL/GenBank/DDBJ databases">
        <title>Genomic Encyclopedia of Type Strains, Phase IV (KMG-IV): sequencing the most valuable type-strain genomes for metagenomic binning, comparative biology and taxonomic classification.</title>
        <authorList>
            <person name="Goeker M."/>
        </authorList>
    </citation>
    <scope>NUCLEOTIDE SEQUENCE [LARGE SCALE GENOMIC DNA]</scope>
    <source>
        <strain evidence="2 3">DSM 24233</strain>
    </source>
</reference>
<dbReference type="InterPro" id="IPR000595">
    <property type="entry name" value="cNMP-bd_dom"/>
</dbReference>
<evidence type="ECO:0000313" key="3">
    <source>
        <dbReference type="Proteomes" id="UP000580856"/>
    </source>
</evidence>
<dbReference type="EMBL" id="JAATJA010000001">
    <property type="protein sequence ID" value="NJB67118.1"/>
    <property type="molecule type" value="Genomic_DNA"/>
</dbReference>
<sequence>MITLNDLKSVPMLQGLGDEALKKMLPLAHIETYAEDQIIYETNSHAENFYIVRSGKALLEGDLNEDVTVSLAALKPGYLFGWYALLPNSNHTMRARATESSEIIVIPGDGLRMLMDEDHDFGYRLMNRLYMLLKIRLDHRSEQFMKILARHPDLTSGTED</sequence>
<evidence type="ECO:0000259" key="1">
    <source>
        <dbReference type="PROSITE" id="PS50042"/>
    </source>
</evidence>
<dbReference type="SMART" id="SM00100">
    <property type="entry name" value="cNMP"/>
    <property type="match status" value="1"/>
</dbReference>
<dbReference type="RefSeq" id="WP_167940198.1">
    <property type="nucleotide sequence ID" value="NZ_JAATJA010000001.1"/>
</dbReference>
<dbReference type="PROSITE" id="PS50042">
    <property type="entry name" value="CNMP_BINDING_3"/>
    <property type="match status" value="1"/>
</dbReference>
<accession>A0A846QFL3</accession>
<name>A0A846QFL3_9BACT</name>
<comment type="caution">
    <text evidence="2">The sequence shown here is derived from an EMBL/GenBank/DDBJ whole genome shotgun (WGS) entry which is preliminary data.</text>
</comment>
<dbReference type="InterPro" id="IPR050397">
    <property type="entry name" value="Env_Response_Regulators"/>
</dbReference>
<feature type="domain" description="Cyclic nucleotide-binding" evidence="1">
    <location>
        <begin position="12"/>
        <end position="132"/>
    </location>
</feature>
<dbReference type="Pfam" id="PF00027">
    <property type="entry name" value="cNMP_binding"/>
    <property type="match status" value="1"/>
</dbReference>
<dbReference type="InterPro" id="IPR018490">
    <property type="entry name" value="cNMP-bd_dom_sf"/>
</dbReference>
<dbReference type="AlphaFoldDB" id="A0A846QFL3"/>
<dbReference type="Gene3D" id="2.60.120.10">
    <property type="entry name" value="Jelly Rolls"/>
    <property type="match status" value="1"/>
</dbReference>
<proteinExistence type="predicted"/>
<organism evidence="2 3">
    <name type="scientific">Desulfobaculum xiamenense</name>
    <dbReference type="NCBI Taxonomy" id="995050"/>
    <lineage>
        <taxon>Bacteria</taxon>
        <taxon>Pseudomonadati</taxon>
        <taxon>Thermodesulfobacteriota</taxon>
        <taxon>Desulfovibrionia</taxon>
        <taxon>Desulfovibrionales</taxon>
        <taxon>Desulfovibrionaceae</taxon>
        <taxon>Desulfobaculum</taxon>
    </lineage>
</organism>
<dbReference type="Proteomes" id="UP000580856">
    <property type="component" value="Unassembled WGS sequence"/>
</dbReference>
<dbReference type="PANTHER" id="PTHR24567">
    <property type="entry name" value="CRP FAMILY TRANSCRIPTIONAL REGULATORY PROTEIN"/>
    <property type="match status" value="1"/>
</dbReference>
<dbReference type="GO" id="GO:0003700">
    <property type="term" value="F:DNA-binding transcription factor activity"/>
    <property type="evidence" value="ECO:0007669"/>
    <property type="project" value="TreeGrafter"/>
</dbReference>
<gene>
    <name evidence="2" type="ORF">GGQ74_000758</name>
</gene>
<keyword evidence="3" id="KW-1185">Reference proteome</keyword>
<dbReference type="InterPro" id="IPR014710">
    <property type="entry name" value="RmlC-like_jellyroll"/>
</dbReference>
<dbReference type="GO" id="GO:0005829">
    <property type="term" value="C:cytosol"/>
    <property type="evidence" value="ECO:0007669"/>
    <property type="project" value="TreeGrafter"/>
</dbReference>
<dbReference type="CDD" id="cd00038">
    <property type="entry name" value="CAP_ED"/>
    <property type="match status" value="1"/>
</dbReference>
<protein>
    <submittedName>
        <fullName evidence="2">CRP-like cAMP-binding protein</fullName>
    </submittedName>
</protein>
<dbReference type="SUPFAM" id="SSF51206">
    <property type="entry name" value="cAMP-binding domain-like"/>
    <property type="match status" value="1"/>
</dbReference>